<feature type="region of interest" description="Disordered" evidence="1">
    <location>
        <begin position="1"/>
        <end position="24"/>
    </location>
</feature>
<dbReference type="Proteomes" id="UP000518288">
    <property type="component" value="Unassembled WGS sequence"/>
</dbReference>
<dbReference type="GO" id="GO:0006281">
    <property type="term" value="P:DNA repair"/>
    <property type="evidence" value="ECO:0007669"/>
    <property type="project" value="InterPro"/>
</dbReference>
<comment type="caution">
    <text evidence="3">The sequence shown here is derived from an EMBL/GenBank/DDBJ whole genome shotgun (WGS) entry which is preliminary data.</text>
</comment>
<dbReference type="SUPFAM" id="SSF47802">
    <property type="entry name" value="DNA polymerase beta, N-terminal domain-like"/>
    <property type="match status" value="1"/>
</dbReference>
<proteinExistence type="predicted"/>
<dbReference type="RefSeq" id="WP_179635862.1">
    <property type="nucleotide sequence ID" value="NZ_JACCFH010000001.1"/>
</dbReference>
<dbReference type="EMBL" id="JACCFH010000001">
    <property type="protein sequence ID" value="NYG35326.1"/>
    <property type="molecule type" value="Genomic_DNA"/>
</dbReference>
<dbReference type="Pfam" id="PF14716">
    <property type="entry name" value="HHH_8"/>
    <property type="match status" value="1"/>
</dbReference>
<dbReference type="InterPro" id="IPR010996">
    <property type="entry name" value="HHH_MUS81"/>
</dbReference>
<protein>
    <recommendedName>
        <fullName evidence="2">Crossover junction endonuclease MUS81-like HHH domain-containing protein</fullName>
    </recommendedName>
</protein>
<keyword evidence="4" id="KW-1185">Reference proteome</keyword>
<reference evidence="3 4" key="1">
    <citation type="submission" date="2020-07" db="EMBL/GenBank/DDBJ databases">
        <title>Genomic Encyclopedia of Archaeal and Bacterial Type Strains, Phase II (KMG-II): from individual species to whole genera.</title>
        <authorList>
            <person name="Goeker M."/>
        </authorList>
    </citation>
    <scope>NUCLEOTIDE SEQUENCE [LARGE SCALE GENOMIC DNA]</scope>
    <source>
        <strain evidence="3 4">DSM 21226</strain>
    </source>
</reference>
<sequence>MSTAEVQGLTAAPPPGRAPAQPDNPSIAQALREMAVLLEAQGDNPYRIAAYRHAADTVEQLPRPVRDLHAQEGEAGLVALPTIGTHIAAAIAELLGTGRWQRLDRLRGEADPDVQRRSGAAAAQHPGPPVALLLDIDRMYRARAQAGTLPRIAPRRFNPSGSAWLPVMHVERPGWHVTALYSNTARAHELGHVEDWVVLYAEDDAHHEHHCTVVTAGRGSLAGRRVVRGRETECRALYATTGS</sequence>
<dbReference type="GO" id="GO:0003887">
    <property type="term" value="F:DNA-directed DNA polymerase activity"/>
    <property type="evidence" value="ECO:0007669"/>
    <property type="project" value="InterPro"/>
</dbReference>
<evidence type="ECO:0000313" key="4">
    <source>
        <dbReference type="Proteomes" id="UP000518288"/>
    </source>
</evidence>
<dbReference type="AlphaFoldDB" id="A0A7Y9R377"/>
<evidence type="ECO:0000259" key="2">
    <source>
        <dbReference type="Pfam" id="PF14716"/>
    </source>
</evidence>
<dbReference type="PANTHER" id="PTHR11276:SF28">
    <property type="entry name" value="DNA POLYMERASE LAMBDA"/>
    <property type="match status" value="1"/>
</dbReference>
<dbReference type="InterPro" id="IPR022312">
    <property type="entry name" value="DNA_pol_X"/>
</dbReference>
<evidence type="ECO:0000256" key="1">
    <source>
        <dbReference type="SAM" id="MobiDB-lite"/>
    </source>
</evidence>
<evidence type="ECO:0000313" key="3">
    <source>
        <dbReference type="EMBL" id="NYG35326.1"/>
    </source>
</evidence>
<dbReference type="InterPro" id="IPR027421">
    <property type="entry name" value="DNA_pol_lamdba_lyase_dom_sf"/>
</dbReference>
<accession>A0A7Y9R377</accession>
<gene>
    <name evidence="3" type="ORF">BDD16_004312</name>
</gene>
<organism evidence="3 4">
    <name type="scientific">Sphaerotilus montanus</name>
    <dbReference type="NCBI Taxonomy" id="522889"/>
    <lineage>
        <taxon>Bacteria</taxon>
        <taxon>Pseudomonadati</taxon>
        <taxon>Pseudomonadota</taxon>
        <taxon>Betaproteobacteria</taxon>
        <taxon>Burkholderiales</taxon>
        <taxon>Sphaerotilaceae</taxon>
        <taxon>Sphaerotilus</taxon>
    </lineage>
</organism>
<dbReference type="Gene3D" id="1.10.150.110">
    <property type="entry name" value="DNA polymerase beta, N-terminal domain-like"/>
    <property type="match status" value="1"/>
</dbReference>
<name>A0A7Y9R377_9BURK</name>
<feature type="domain" description="Crossover junction endonuclease MUS81-like HHH" evidence="2">
    <location>
        <begin position="23"/>
        <end position="99"/>
    </location>
</feature>
<dbReference type="PANTHER" id="PTHR11276">
    <property type="entry name" value="DNA POLYMERASE TYPE-X FAMILY MEMBER"/>
    <property type="match status" value="1"/>
</dbReference>
<dbReference type="GO" id="GO:0003677">
    <property type="term" value="F:DNA binding"/>
    <property type="evidence" value="ECO:0007669"/>
    <property type="project" value="InterPro"/>
</dbReference>